<comment type="subcellular location">
    <subcellularLocation>
        <location evidence="1 10">Cell membrane</location>
        <topology evidence="1 10">Multi-pass membrane protein</topology>
    </subcellularLocation>
</comment>
<keyword evidence="10" id="KW-0813">Transport</keyword>
<comment type="activity regulation">
    <text evidence="10">Na(+) is not transported, but it plays an essential structural role and its presence is essential for fluoride channel function.</text>
</comment>
<accession>A0A3D8GPS7</accession>
<dbReference type="Pfam" id="PF02537">
    <property type="entry name" value="CRCB"/>
    <property type="match status" value="1"/>
</dbReference>
<sequence>MKLLLIAAGGFFGAVCRLFLSRRLNKAEGIPIGTLLANFIGCLLLGFLAGKAASGNMFALFGIGFTGALTTFSTFMIELVKEPIMHSRLKYLAVSMAGGIVLIYIGLLIGELL</sequence>
<dbReference type="GO" id="GO:0046872">
    <property type="term" value="F:metal ion binding"/>
    <property type="evidence" value="ECO:0007669"/>
    <property type="project" value="UniProtKB-KW"/>
</dbReference>
<keyword evidence="4 10" id="KW-1133">Transmembrane helix</keyword>
<name>A0A3D8GPS7_9BACI</name>
<organism evidence="11 12">
    <name type="scientific">Neobacillus piezotolerans</name>
    <dbReference type="NCBI Taxonomy" id="2259171"/>
    <lineage>
        <taxon>Bacteria</taxon>
        <taxon>Bacillati</taxon>
        <taxon>Bacillota</taxon>
        <taxon>Bacilli</taxon>
        <taxon>Bacillales</taxon>
        <taxon>Bacillaceae</taxon>
        <taxon>Neobacillus</taxon>
    </lineage>
</organism>
<evidence type="ECO:0000256" key="8">
    <source>
        <dbReference type="ARBA" id="ARBA00035585"/>
    </source>
</evidence>
<keyword evidence="5 10" id="KW-0472">Membrane</keyword>
<comment type="similarity">
    <text evidence="7 10">Belongs to the fluoride channel Fluc/FEX (TC 1.A.43) family.</text>
</comment>
<proteinExistence type="inferred from homology"/>
<comment type="catalytic activity">
    <reaction evidence="8">
        <text>fluoride(in) = fluoride(out)</text>
        <dbReference type="Rhea" id="RHEA:76159"/>
        <dbReference type="ChEBI" id="CHEBI:17051"/>
    </reaction>
    <physiologicalReaction direction="left-to-right" evidence="8">
        <dbReference type="Rhea" id="RHEA:76160"/>
    </physiologicalReaction>
</comment>
<feature type="transmembrane region" description="Helical" evidence="10">
    <location>
        <begin position="89"/>
        <end position="109"/>
    </location>
</feature>
<evidence type="ECO:0000256" key="3">
    <source>
        <dbReference type="ARBA" id="ARBA00022692"/>
    </source>
</evidence>
<keyword evidence="10" id="KW-0479">Metal-binding</keyword>
<keyword evidence="6 10" id="KW-0407">Ion channel</keyword>
<evidence type="ECO:0000256" key="7">
    <source>
        <dbReference type="ARBA" id="ARBA00035120"/>
    </source>
</evidence>
<protein>
    <recommendedName>
        <fullName evidence="10">Fluoride-specific ion channel FluC</fullName>
    </recommendedName>
</protein>
<dbReference type="PANTHER" id="PTHR28259">
    <property type="entry name" value="FLUORIDE EXPORT PROTEIN 1-RELATED"/>
    <property type="match status" value="1"/>
</dbReference>
<dbReference type="EMBL" id="QNQT01000005">
    <property type="protein sequence ID" value="RDU36490.1"/>
    <property type="molecule type" value="Genomic_DNA"/>
</dbReference>
<dbReference type="PANTHER" id="PTHR28259:SF1">
    <property type="entry name" value="FLUORIDE EXPORT PROTEIN 1-RELATED"/>
    <property type="match status" value="1"/>
</dbReference>
<dbReference type="GO" id="GO:0005886">
    <property type="term" value="C:plasma membrane"/>
    <property type="evidence" value="ECO:0007669"/>
    <property type="project" value="UniProtKB-SubCell"/>
</dbReference>
<evidence type="ECO:0000256" key="5">
    <source>
        <dbReference type="ARBA" id="ARBA00023136"/>
    </source>
</evidence>
<keyword evidence="10" id="KW-0915">Sodium</keyword>
<dbReference type="AlphaFoldDB" id="A0A3D8GPS7"/>
<dbReference type="GO" id="GO:0062054">
    <property type="term" value="F:fluoride channel activity"/>
    <property type="evidence" value="ECO:0007669"/>
    <property type="project" value="UniProtKB-UniRule"/>
</dbReference>
<comment type="caution">
    <text evidence="11">The sequence shown here is derived from an EMBL/GenBank/DDBJ whole genome shotgun (WGS) entry which is preliminary data.</text>
</comment>
<keyword evidence="2 10" id="KW-1003">Cell membrane</keyword>
<dbReference type="Proteomes" id="UP000257144">
    <property type="component" value="Unassembled WGS sequence"/>
</dbReference>
<feature type="binding site" evidence="10">
    <location>
        <position position="70"/>
    </location>
    <ligand>
        <name>Na(+)</name>
        <dbReference type="ChEBI" id="CHEBI:29101"/>
        <note>structural</note>
    </ligand>
</feature>
<evidence type="ECO:0000256" key="1">
    <source>
        <dbReference type="ARBA" id="ARBA00004651"/>
    </source>
</evidence>
<dbReference type="GO" id="GO:0140114">
    <property type="term" value="P:cellular detoxification of fluoride"/>
    <property type="evidence" value="ECO:0007669"/>
    <property type="project" value="UniProtKB-UniRule"/>
</dbReference>
<feature type="binding site" evidence="10">
    <location>
        <position position="67"/>
    </location>
    <ligand>
        <name>Na(+)</name>
        <dbReference type="ChEBI" id="CHEBI:29101"/>
        <note>structural</note>
    </ligand>
</feature>
<evidence type="ECO:0000256" key="6">
    <source>
        <dbReference type="ARBA" id="ARBA00023303"/>
    </source>
</evidence>
<evidence type="ECO:0000256" key="4">
    <source>
        <dbReference type="ARBA" id="ARBA00022989"/>
    </source>
</evidence>
<evidence type="ECO:0000256" key="2">
    <source>
        <dbReference type="ARBA" id="ARBA00022475"/>
    </source>
</evidence>
<dbReference type="HAMAP" id="MF_00454">
    <property type="entry name" value="FluC"/>
    <property type="match status" value="1"/>
</dbReference>
<comment type="function">
    <text evidence="9 10">Fluoride-specific ion channel. Important for reducing fluoride concentration in the cell, thus reducing its toxicity.</text>
</comment>
<feature type="transmembrane region" description="Helical" evidence="10">
    <location>
        <begin position="57"/>
        <end position="77"/>
    </location>
</feature>
<evidence type="ECO:0000256" key="9">
    <source>
        <dbReference type="ARBA" id="ARBA00049940"/>
    </source>
</evidence>
<dbReference type="InterPro" id="IPR003691">
    <property type="entry name" value="FluC"/>
</dbReference>
<keyword evidence="3 10" id="KW-0812">Transmembrane</keyword>
<evidence type="ECO:0000256" key="10">
    <source>
        <dbReference type="HAMAP-Rule" id="MF_00454"/>
    </source>
</evidence>
<evidence type="ECO:0000313" key="11">
    <source>
        <dbReference type="EMBL" id="RDU36490.1"/>
    </source>
</evidence>
<dbReference type="RefSeq" id="WP_115452483.1">
    <property type="nucleotide sequence ID" value="NZ_QNQT01000005.1"/>
</dbReference>
<keyword evidence="10" id="KW-0406">Ion transport</keyword>
<keyword evidence="12" id="KW-1185">Reference proteome</keyword>
<evidence type="ECO:0000313" key="12">
    <source>
        <dbReference type="Proteomes" id="UP000257144"/>
    </source>
</evidence>
<gene>
    <name evidence="10" type="primary">fluC</name>
    <name evidence="10" type="synonym">crcB</name>
    <name evidence="11" type="ORF">DRW41_13245</name>
</gene>
<feature type="transmembrane region" description="Helical" evidence="10">
    <location>
        <begin position="32"/>
        <end position="50"/>
    </location>
</feature>
<dbReference type="OrthoDB" id="9815830at2"/>
<reference evidence="11 12" key="1">
    <citation type="submission" date="2018-07" db="EMBL/GenBank/DDBJ databases">
        <title>Bacillus sp. YLB-04 draft genome sequence.</title>
        <authorList>
            <person name="Yu L."/>
            <person name="Tang X."/>
        </authorList>
    </citation>
    <scope>NUCLEOTIDE SEQUENCE [LARGE SCALE GENOMIC DNA]</scope>
    <source>
        <strain evidence="11 12">YLB-04</strain>
    </source>
</reference>